<dbReference type="EMBL" id="JBEZAE010000001">
    <property type="protein sequence ID" value="MEU7068801.1"/>
    <property type="molecule type" value="Genomic_DNA"/>
</dbReference>
<dbReference type="Gene3D" id="3.30.160.660">
    <property type="match status" value="1"/>
</dbReference>
<dbReference type="PANTHER" id="PTHR37809">
    <property type="entry name" value="RIBOSOMAL PROTEIN S12 METHYLTHIOTRANSFERASE ACCESSORY FACTOR YCAO"/>
    <property type="match status" value="1"/>
</dbReference>
<dbReference type="NCBIfam" id="TIGR00702">
    <property type="entry name" value="YcaO-type kinase domain"/>
    <property type="match status" value="1"/>
</dbReference>
<dbReference type="Gene3D" id="3.40.50.720">
    <property type="entry name" value="NAD(P)-binding Rossmann-like Domain"/>
    <property type="match status" value="1"/>
</dbReference>
<comment type="caution">
    <text evidence="3">The sequence shown here is derived from an EMBL/GenBank/DDBJ whole genome shotgun (WGS) entry which is preliminary data.</text>
</comment>
<dbReference type="Gene3D" id="3.30.40.250">
    <property type="match status" value="1"/>
</dbReference>
<dbReference type="RefSeq" id="WP_358468492.1">
    <property type="nucleotide sequence ID" value="NZ_JBEZAE010000001.1"/>
</dbReference>
<dbReference type="Pfam" id="PF02624">
    <property type="entry name" value="YcaO"/>
    <property type="match status" value="1"/>
</dbReference>
<gene>
    <name evidence="3" type="ORF">AB0A88_01450</name>
</gene>
<sequence>MRMGFKEHLRAEVVPGEATYVISERGITAFDDARVAVVAPLLDGTRDFRSLVADASPHCSPRDVALAVGRLNEADLLTRDPAPATPTAAAAAAYWELAGAPGPLSLSTVRVRAVGGADARSAEQACTASGLLLTDGTDRAYDHAGTDGGQGGDGIGGRVPAQLTLVVCDNYLDPELAEVDAEHRAAGTPWLLAKPHGTTPWIGPLFRPDDGPCWQCLSHRISGHRGAETHLSRALGRPVAHPPAETPASLLLGNQLAVAECVKWLGGHRHPGQDGVLTFDTFSLTTRVHALRARPQCPGCGDPGLVTRRVLSPVTVDSRPKADLTGSGHRSATAEQTLRRYEHLISPITGVVKAVQRDTRGPAGLNSFRAGHNHARGPRGLTGPASQLRSESGGKGMTELDARVGALCESLERHSGMYEGDEPTVRASWREVADRAVHPAACQLYDPRQGMEPFDEDAPVDWTPVWSLTRGEHRLLPTALLYFDAPRPPGLGHVRADSNGNAAGSSREDAIVQGFLELVERDAVALWWYNRTRHPAVDLDAFDEPWIDRMRALHASLGREVWVLDVTADFGVPTFAAVTRRTDKPAEDILFGFGAHFDPKVALCRALAEANQMMPSVAEVRADGTGYGCQDERLLSWWRTATTAAHPYLLPDPGAPLRGPADFAYAPRADLRDDVAAIGAAVRERGMELLVLDQTRPDIGLPVVKVIVPGMRHFWDRFAPGRLFDVPVRLGRLAAPTPYEGLNPVPLFL</sequence>
<accession>A0ABV3C214</accession>
<name>A0ABV3C214_9ACTN</name>
<organism evidence="3 4">
    <name type="scientific">Streptomyces narbonensis</name>
    <dbReference type="NCBI Taxonomy" id="67333"/>
    <lineage>
        <taxon>Bacteria</taxon>
        <taxon>Bacillati</taxon>
        <taxon>Actinomycetota</taxon>
        <taxon>Actinomycetes</taxon>
        <taxon>Kitasatosporales</taxon>
        <taxon>Streptomycetaceae</taxon>
        <taxon>Streptomyces</taxon>
    </lineage>
</organism>
<dbReference type="NCBIfam" id="TIGR03604">
    <property type="entry name" value="TOMM_cyclo_SagD"/>
    <property type="match status" value="1"/>
</dbReference>
<proteinExistence type="predicted"/>
<dbReference type="PANTHER" id="PTHR37809:SF1">
    <property type="entry name" value="RIBOSOMAL PROTEIN S12 METHYLTHIOTRANSFERASE ACCESSORY FACTOR YCAO"/>
    <property type="match status" value="1"/>
</dbReference>
<dbReference type="Proteomes" id="UP001551329">
    <property type="component" value="Unassembled WGS sequence"/>
</dbReference>
<feature type="domain" description="YcaO" evidence="2">
    <location>
        <begin position="394"/>
        <end position="749"/>
    </location>
</feature>
<dbReference type="Gene3D" id="3.90.930.60">
    <property type="match status" value="1"/>
</dbReference>
<evidence type="ECO:0000313" key="3">
    <source>
        <dbReference type="EMBL" id="MEU7068801.1"/>
    </source>
</evidence>
<dbReference type="InterPro" id="IPR022291">
    <property type="entry name" value="Bacteriocin_synth_cyclodeHase"/>
</dbReference>
<dbReference type="InterPro" id="IPR003776">
    <property type="entry name" value="YcaO-like_dom"/>
</dbReference>
<keyword evidence="4" id="KW-1185">Reference proteome</keyword>
<dbReference type="PROSITE" id="PS51664">
    <property type="entry name" value="YCAO"/>
    <property type="match status" value="1"/>
</dbReference>
<evidence type="ECO:0000256" key="1">
    <source>
        <dbReference type="SAM" id="MobiDB-lite"/>
    </source>
</evidence>
<protein>
    <submittedName>
        <fullName evidence="3">TOMM leader peptide-binding protein</fullName>
    </submittedName>
</protein>
<dbReference type="Gene3D" id="3.30.1330.230">
    <property type="match status" value="1"/>
</dbReference>
<feature type="region of interest" description="Disordered" evidence="1">
    <location>
        <begin position="366"/>
        <end position="396"/>
    </location>
</feature>
<dbReference type="InterPro" id="IPR027624">
    <property type="entry name" value="TOMM_cyclo_SagD"/>
</dbReference>
<evidence type="ECO:0000259" key="2">
    <source>
        <dbReference type="PROSITE" id="PS51664"/>
    </source>
</evidence>
<dbReference type="NCBIfam" id="TIGR03882">
    <property type="entry name" value="cyclo_dehyd_2"/>
    <property type="match status" value="1"/>
</dbReference>
<reference evidence="3 4" key="1">
    <citation type="submission" date="2024-06" db="EMBL/GenBank/DDBJ databases">
        <title>The Natural Products Discovery Center: Release of the First 8490 Sequenced Strains for Exploring Actinobacteria Biosynthetic Diversity.</title>
        <authorList>
            <person name="Kalkreuter E."/>
            <person name="Kautsar S.A."/>
            <person name="Yang D."/>
            <person name="Bader C.D."/>
            <person name="Teijaro C.N."/>
            <person name="Fluegel L."/>
            <person name="Davis C.M."/>
            <person name="Simpson J.R."/>
            <person name="Lauterbach L."/>
            <person name="Steele A.D."/>
            <person name="Gui C."/>
            <person name="Meng S."/>
            <person name="Li G."/>
            <person name="Viehrig K."/>
            <person name="Ye F."/>
            <person name="Su P."/>
            <person name="Kiefer A.F."/>
            <person name="Nichols A."/>
            <person name="Cepeda A.J."/>
            <person name="Yan W."/>
            <person name="Fan B."/>
            <person name="Jiang Y."/>
            <person name="Adhikari A."/>
            <person name="Zheng C.-J."/>
            <person name="Schuster L."/>
            <person name="Cowan T.M."/>
            <person name="Smanski M.J."/>
            <person name="Chevrette M.G."/>
            <person name="De Carvalho L.P.S."/>
            <person name="Shen B."/>
        </authorList>
    </citation>
    <scope>NUCLEOTIDE SEQUENCE [LARGE SCALE GENOMIC DNA]</scope>
    <source>
        <strain evidence="3 4">NPDC045974</strain>
    </source>
</reference>
<evidence type="ECO:0000313" key="4">
    <source>
        <dbReference type="Proteomes" id="UP001551329"/>
    </source>
</evidence>